<evidence type="ECO:0000256" key="1">
    <source>
        <dbReference type="SAM" id="MobiDB-lite"/>
    </source>
</evidence>
<comment type="caution">
    <text evidence="2">The sequence shown here is derived from an EMBL/GenBank/DDBJ whole genome shotgun (WGS) entry which is preliminary data.</text>
</comment>
<evidence type="ECO:0000313" key="2">
    <source>
        <dbReference type="EMBL" id="RBI87362.1"/>
    </source>
</evidence>
<dbReference type="EMBL" id="QNTQ01000001">
    <property type="protein sequence ID" value="RBI87362.1"/>
    <property type="molecule type" value="Genomic_DNA"/>
</dbReference>
<feature type="non-terminal residue" evidence="2">
    <location>
        <position position="80"/>
    </location>
</feature>
<keyword evidence="3" id="KW-1185">Reference proteome</keyword>
<feature type="region of interest" description="Disordered" evidence="1">
    <location>
        <begin position="56"/>
        <end position="80"/>
    </location>
</feature>
<sequence>MSKGPGTLWAGGLAASVLGNALLLALVAAAIAPAPPPDPPPPETRLDIAAYRVPRAEAEARTPPAEPGAEAERTAARLGG</sequence>
<dbReference type="AlphaFoldDB" id="A0A365UDA2"/>
<name>A0A365UDA2_9RHOB</name>
<feature type="compositionally biased region" description="Basic and acidic residues" evidence="1">
    <location>
        <begin position="70"/>
        <end position="80"/>
    </location>
</feature>
<reference evidence="2 3" key="1">
    <citation type="submission" date="2018-07" db="EMBL/GenBank/DDBJ databases">
        <title>Rhodosalinus sp. strain E84T genomic sequence and assembly.</title>
        <authorList>
            <person name="Liu Z.-W."/>
            <person name="Lu D.-C."/>
        </authorList>
    </citation>
    <scope>NUCLEOTIDE SEQUENCE [LARGE SCALE GENOMIC DNA]</scope>
    <source>
        <strain evidence="2 3">E84</strain>
    </source>
</reference>
<dbReference type="Proteomes" id="UP000253370">
    <property type="component" value="Unassembled WGS sequence"/>
</dbReference>
<organism evidence="2 3">
    <name type="scientific">Rhodosalinus halophilus</name>
    <dbReference type="NCBI Taxonomy" id="2259333"/>
    <lineage>
        <taxon>Bacteria</taxon>
        <taxon>Pseudomonadati</taxon>
        <taxon>Pseudomonadota</taxon>
        <taxon>Alphaproteobacteria</taxon>
        <taxon>Rhodobacterales</taxon>
        <taxon>Paracoccaceae</taxon>
        <taxon>Rhodosalinus</taxon>
    </lineage>
</organism>
<dbReference type="RefSeq" id="WP_199525714.1">
    <property type="nucleotide sequence ID" value="NZ_QNTQ01000001.1"/>
</dbReference>
<accession>A0A365UDA2</accession>
<protein>
    <submittedName>
        <fullName evidence="2">Uncharacterized protein</fullName>
    </submittedName>
</protein>
<gene>
    <name evidence="2" type="ORF">DRV85_00005</name>
</gene>
<evidence type="ECO:0000313" key="3">
    <source>
        <dbReference type="Proteomes" id="UP000253370"/>
    </source>
</evidence>
<proteinExistence type="predicted"/>